<dbReference type="InterPro" id="IPR021109">
    <property type="entry name" value="Peptidase_aspartic_dom_sf"/>
</dbReference>
<feature type="domain" description="Peptidase A1" evidence="6">
    <location>
        <begin position="47"/>
        <end position="421"/>
    </location>
</feature>
<evidence type="ECO:0000313" key="8">
    <source>
        <dbReference type="Proteomes" id="UP001370490"/>
    </source>
</evidence>
<keyword evidence="7" id="KW-0624">Polysaccharide degradation</keyword>
<evidence type="ECO:0000313" key="7">
    <source>
        <dbReference type="EMBL" id="KAK6940837.1"/>
    </source>
</evidence>
<dbReference type="Gene3D" id="2.40.70.10">
    <property type="entry name" value="Acid Proteases"/>
    <property type="match status" value="2"/>
</dbReference>
<keyword evidence="7" id="KW-0326">Glycosidase</keyword>
<dbReference type="Pfam" id="PF14543">
    <property type="entry name" value="TAXi_N"/>
    <property type="match status" value="1"/>
</dbReference>
<keyword evidence="8" id="KW-1185">Reference proteome</keyword>
<dbReference type="PANTHER" id="PTHR47965:SF6">
    <property type="entry name" value="ASPARTIC PROTEINASE GIP1-RELATED"/>
    <property type="match status" value="1"/>
</dbReference>
<dbReference type="EMBL" id="JBAMMX010000005">
    <property type="protein sequence ID" value="KAK6940837.1"/>
    <property type="molecule type" value="Genomic_DNA"/>
</dbReference>
<dbReference type="PROSITE" id="PS51767">
    <property type="entry name" value="PEPTIDASE_A1"/>
    <property type="match status" value="1"/>
</dbReference>
<feature type="chain" id="PRO_5042813348" evidence="5">
    <location>
        <begin position="28"/>
        <end position="441"/>
    </location>
</feature>
<comment type="caution">
    <text evidence="7">The sequence shown here is derived from an EMBL/GenBank/DDBJ whole genome shotgun (WGS) entry which is preliminary data.</text>
</comment>
<dbReference type="SUPFAM" id="SSF50630">
    <property type="entry name" value="Acid proteases"/>
    <property type="match status" value="1"/>
</dbReference>
<accession>A0AAN8W3J3</accession>
<keyword evidence="3" id="KW-0964">Secreted</keyword>
<organism evidence="7 8">
    <name type="scientific">Dillenia turbinata</name>
    <dbReference type="NCBI Taxonomy" id="194707"/>
    <lineage>
        <taxon>Eukaryota</taxon>
        <taxon>Viridiplantae</taxon>
        <taxon>Streptophyta</taxon>
        <taxon>Embryophyta</taxon>
        <taxon>Tracheophyta</taxon>
        <taxon>Spermatophyta</taxon>
        <taxon>Magnoliopsida</taxon>
        <taxon>eudicotyledons</taxon>
        <taxon>Gunneridae</taxon>
        <taxon>Pentapetalae</taxon>
        <taxon>Dilleniales</taxon>
        <taxon>Dilleniaceae</taxon>
        <taxon>Dillenia</taxon>
    </lineage>
</organism>
<dbReference type="InterPro" id="IPR033121">
    <property type="entry name" value="PEPTIDASE_A1"/>
</dbReference>
<dbReference type="CDD" id="cd05489">
    <property type="entry name" value="xylanase_inhibitor_I_like"/>
    <property type="match status" value="1"/>
</dbReference>
<gene>
    <name evidence="7" type="ORF">RJ641_030368</name>
</gene>
<evidence type="ECO:0000256" key="1">
    <source>
        <dbReference type="ARBA" id="ARBA00004239"/>
    </source>
</evidence>
<evidence type="ECO:0000256" key="4">
    <source>
        <dbReference type="ARBA" id="ARBA00022729"/>
    </source>
</evidence>
<dbReference type="GO" id="GO:0004190">
    <property type="term" value="F:aspartic-type endopeptidase activity"/>
    <property type="evidence" value="ECO:0007669"/>
    <property type="project" value="InterPro"/>
</dbReference>
<name>A0AAN8W3J3_9MAGN</name>
<proteinExistence type="inferred from homology"/>
<reference evidence="7 8" key="1">
    <citation type="submission" date="2023-12" db="EMBL/GenBank/DDBJ databases">
        <title>A high-quality genome assembly for Dillenia turbinata (Dilleniales).</title>
        <authorList>
            <person name="Chanderbali A."/>
        </authorList>
    </citation>
    <scope>NUCLEOTIDE SEQUENCE [LARGE SCALE GENOMIC DNA]</scope>
    <source>
        <strain evidence="7">LSX21</strain>
        <tissue evidence="7">Leaf</tissue>
    </source>
</reference>
<keyword evidence="7" id="KW-0119">Carbohydrate metabolism</keyword>
<dbReference type="InterPro" id="IPR032799">
    <property type="entry name" value="TAXi_C"/>
</dbReference>
<feature type="signal peptide" evidence="5">
    <location>
        <begin position="1"/>
        <end position="27"/>
    </location>
</feature>
<dbReference type="InterPro" id="IPR033868">
    <property type="entry name" value="Xylanase_inhibitor_I-like"/>
</dbReference>
<dbReference type="InterPro" id="IPR001461">
    <property type="entry name" value="Aspartic_peptidase_A1"/>
</dbReference>
<evidence type="ECO:0000259" key="6">
    <source>
        <dbReference type="PROSITE" id="PS51767"/>
    </source>
</evidence>
<sequence>MSSLSLPLPLPLFFTIFSLLFLAFSLAQQPSTPLLIPITKDHTTKQYTTTVSLKTPLKPTKLAIDLGFGFSWVNCDNTSYISSSYSHIPCNTNLCNSLHSLACSNCYEAPGPNCANDTCAMFPENSFAHTSEIDDAIIDVLAVSTAVNGRNPGSRLGVISDYLFSCSRSALLKGLAKGSSGVAGLGRSNFSIPAQVSSAFSDPFLFALCLSGSSSAPAEPYYFLPEIDLSKYLIYTPLILNPVGDTIITYYGYPSNEYFIGVTSVKVNGKQVPLNATLLTIDQETGFGGTKISTVDPYTVLQTSIYNAFTSMFTAEAAGLNLTVTKPVKPFKICYSADDVGNTRVGPAVPTIDLVLGSDDVFWRIFGANSMVRVARKNVDVWCLGFVDGGANPRTSIVIGGHQLEDNLLQFDVGNKRFGFSSSVLIHQTTCANFNFTVVKN</sequence>
<evidence type="ECO:0000256" key="3">
    <source>
        <dbReference type="ARBA" id="ARBA00022525"/>
    </source>
</evidence>
<comment type="similarity">
    <text evidence="2">Belongs to the peptidase A1 family.</text>
</comment>
<dbReference type="AlphaFoldDB" id="A0AAN8W3J3"/>
<dbReference type="PANTHER" id="PTHR47965">
    <property type="entry name" value="ASPARTYL PROTEASE-RELATED"/>
    <property type="match status" value="1"/>
</dbReference>
<keyword evidence="7" id="KW-0378">Hydrolase</keyword>
<dbReference type="GO" id="GO:0045493">
    <property type="term" value="P:xylan catabolic process"/>
    <property type="evidence" value="ECO:0007669"/>
    <property type="project" value="UniProtKB-KW"/>
</dbReference>
<dbReference type="FunFam" id="2.40.70.10:FF:000096">
    <property type="entry name" value="Basic 7S globulin"/>
    <property type="match status" value="1"/>
</dbReference>
<dbReference type="Proteomes" id="UP001370490">
    <property type="component" value="Unassembled WGS sequence"/>
</dbReference>
<evidence type="ECO:0000256" key="5">
    <source>
        <dbReference type="SAM" id="SignalP"/>
    </source>
</evidence>
<dbReference type="FunFam" id="2.40.70.10:FF:000041">
    <property type="entry name" value="Basic 7S globulin"/>
    <property type="match status" value="1"/>
</dbReference>
<dbReference type="Pfam" id="PF14541">
    <property type="entry name" value="TAXi_C"/>
    <property type="match status" value="1"/>
</dbReference>
<dbReference type="GO" id="GO:0016798">
    <property type="term" value="F:hydrolase activity, acting on glycosyl bonds"/>
    <property type="evidence" value="ECO:0007669"/>
    <property type="project" value="UniProtKB-KW"/>
</dbReference>
<comment type="subcellular location">
    <subcellularLocation>
        <location evidence="1">Secreted</location>
        <location evidence="1">Extracellular space</location>
    </subcellularLocation>
</comment>
<keyword evidence="7" id="KW-0858">Xylan degradation</keyword>
<keyword evidence="4 5" id="KW-0732">Signal</keyword>
<dbReference type="GO" id="GO:0006508">
    <property type="term" value="P:proteolysis"/>
    <property type="evidence" value="ECO:0007669"/>
    <property type="project" value="InterPro"/>
</dbReference>
<dbReference type="GO" id="GO:0005576">
    <property type="term" value="C:extracellular region"/>
    <property type="evidence" value="ECO:0007669"/>
    <property type="project" value="UniProtKB-SubCell"/>
</dbReference>
<protein>
    <submittedName>
        <fullName evidence="7">Xylanase inhibitor, C-terminal</fullName>
    </submittedName>
</protein>
<evidence type="ECO:0000256" key="2">
    <source>
        <dbReference type="ARBA" id="ARBA00007447"/>
    </source>
</evidence>
<dbReference type="InterPro" id="IPR032861">
    <property type="entry name" value="TAXi_N"/>
</dbReference>